<name>A0A178MM45_9PROT</name>
<evidence type="ECO:0000256" key="2">
    <source>
        <dbReference type="ARBA" id="ARBA00023125"/>
    </source>
</evidence>
<keyword evidence="7" id="KW-1185">Reference proteome</keyword>
<accession>A0A178MM45</accession>
<evidence type="ECO:0000256" key="1">
    <source>
        <dbReference type="ARBA" id="ARBA00023015"/>
    </source>
</evidence>
<dbReference type="InterPro" id="IPR023772">
    <property type="entry name" value="DNA-bd_HTH_TetR-type_CS"/>
</dbReference>
<dbReference type="GO" id="GO:0000976">
    <property type="term" value="F:transcription cis-regulatory region binding"/>
    <property type="evidence" value="ECO:0007669"/>
    <property type="project" value="TreeGrafter"/>
</dbReference>
<dbReference type="InterPro" id="IPR050109">
    <property type="entry name" value="HTH-type_TetR-like_transc_reg"/>
</dbReference>
<protein>
    <submittedName>
        <fullName evidence="6">Transcriptional regulator</fullName>
    </submittedName>
</protein>
<dbReference type="Proteomes" id="UP000078428">
    <property type="component" value="Unassembled WGS sequence"/>
</dbReference>
<gene>
    <name evidence="6" type="ORF">A6A04_03320</name>
</gene>
<keyword evidence="3" id="KW-0804">Transcription</keyword>
<feature type="DNA-binding region" description="H-T-H motif" evidence="4">
    <location>
        <begin position="34"/>
        <end position="53"/>
    </location>
</feature>
<dbReference type="Gene3D" id="1.10.357.10">
    <property type="entry name" value="Tetracycline Repressor, domain 2"/>
    <property type="match status" value="1"/>
</dbReference>
<organism evidence="6 7">
    <name type="scientific">Paramagnetospirillum marisnigri</name>
    <dbReference type="NCBI Taxonomy" id="1285242"/>
    <lineage>
        <taxon>Bacteria</taxon>
        <taxon>Pseudomonadati</taxon>
        <taxon>Pseudomonadota</taxon>
        <taxon>Alphaproteobacteria</taxon>
        <taxon>Rhodospirillales</taxon>
        <taxon>Magnetospirillaceae</taxon>
        <taxon>Paramagnetospirillum</taxon>
    </lineage>
</organism>
<dbReference type="Pfam" id="PF14246">
    <property type="entry name" value="TetR_C_7"/>
    <property type="match status" value="1"/>
</dbReference>
<proteinExistence type="predicted"/>
<comment type="caution">
    <text evidence="6">The sequence shown here is derived from an EMBL/GenBank/DDBJ whole genome shotgun (WGS) entry which is preliminary data.</text>
</comment>
<dbReference type="GO" id="GO:0003700">
    <property type="term" value="F:DNA-binding transcription factor activity"/>
    <property type="evidence" value="ECO:0007669"/>
    <property type="project" value="TreeGrafter"/>
</dbReference>
<dbReference type="Pfam" id="PF00440">
    <property type="entry name" value="TetR_N"/>
    <property type="match status" value="1"/>
</dbReference>
<reference evidence="6 7" key="1">
    <citation type="submission" date="2016-04" db="EMBL/GenBank/DDBJ databases">
        <title>Draft genome sequence of freshwater magnetotactic bacteria Magnetospirillum marisnigri SP-1 and Magnetospirillum moscoviense BB-1.</title>
        <authorList>
            <person name="Koziaeva V."/>
            <person name="Dziuba M.V."/>
            <person name="Ivanov T.M."/>
            <person name="Kuznetsov B."/>
            <person name="Grouzdev D.S."/>
        </authorList>
    </citation>
    <scope>NUCLEOTIDE SEQUENCE [LARGE SCALE GENOMIC DNA]</scope>
    <source>
        <strain evidence="6 7">SP-1</strain>
    </source>
</reference>
<dbReference type="Gene3D" id="1.10.10.60">
    <property type="entry name" value="Homeodomain-like"/>
    <property type="match status" value="1"/>
</dbReference>
<evidence type="ECO:0000259" key="5">
    <source>
        <dbReference type="PROSITE" id="PS50977"/>
    </source>
</evidence>
<dbReference type="InterPro" id="IPR009057">
    <property type="entry name" value="Homeodomain-like_sf"/>
</dbReference>
<dbReference type="AlphaFoldDB" id="A0A178MM45"/>
<dbReference type="PANTHER" id="PTHR30055">
    <property type="entry name" value="HTH-TYPE TRANSCRIPTIONAL REGULATOR RUTR"/>
    <property type="match status" value="1"/>
</dbReference>
<evidence type="ECO:0000256" key="3">
    <source>
        <dbReference type="ARBA" id="ARBA00023163"/>
    </source>
</evidence>
<keyword evidence="1" id="KW-0805">Transcription regulation</keyword>
<feature type="domain" description="HTH tetR-type" evidence="5">
    <location>
        <begin position="11"/>
        <end position="71"/>
    </location>
</feature>
<evidence type="ECO:0000313" key="6">
    <source>
        <dbReference type="EMBL" id="OAN49158.1"/>
    </source>
</evidence>
<dbReference type="InterPro" id="IPR039536">
    <property type="entry name" value="TetR_C_Proteobacteria"/>
</dbReference>
<dbReference type="PROSITE" id="PS50977">
    <property type="entry name" value="HTH_TETR_2"/>
    <property type="match status" value="1"/>
</dbReference>
<evidence type="ECO:0000313" key="7">
    <source>
        <dbReference type="Proteomes" id="UP000078428"/>
    </source>
</evidence>
<dbReference type="PANTHER" id="PTHR30055:SF146">
    <property type="entry name" value="HTH-TYPE TRANSCRIPTIONAL DUAL REGULATOR CECR"/>
    <property type="match status" value="1"/>
</dbReference>
<dbReference type="STRING" id="1285242.A6A04_03320"/>
<dbReference type="PROSITE" id="PS01081">
    <property type="entry name" value="HTH_TETR_1"/>
    <property type="match status" value="1"/>
</dbReference>
<dbReference type="SUPFAM" id="SSF48498">
    <property type="entry name" value="Tetracyclin repressor-like, C-terminal domain"/>
    <property type="match status" value="1"/>
</dbReference>
<dbReference type="InterPro" id="IPR001647">
    <property type="entry name" value="HTH_TetR"/>
</dbReference>
<dbReference type="SUPFAM" id="SSF46689">
    <property type="entry name" value="Homeodomain-like"/>
    <property type="match status" value="1"/>
</dbReference>
<keyword evidence="2 4" id="KW-0238">DNA-binding</keyword>
<dbReference type="FunFam" id="1.10.10.60:FF:000141">
    <property type="entry name" value="TetR family transcriptional regulator"/>
    <property type="match status" value="1"/>
</dbReference>
<dbReference type="EMBL" id="LWQT01000066">
    <property type="protein sequence ID" value="OAN49158.1"/>
    <property type="molecule type" value="Genomic_DNA"/>
</dbReference>
<dbReference type="OrthoDB" id="9816431at2"/>
<evidence type="ECO:0000256" key="4">
    <source>
        <dbReference type="PROSITE-ProRule" id="PRU00335"/>
    </source>
</evidence>
<dbReference type="PRINTS" id="PR00455">
    <property type="entry name" value="HTHTETR"/>
</dbReference>
<sequence>MSKPLSGRKPSAKREAILDAAQVVFLDVGYAAASMDGVAARAGVSKATIYAHFTSKDQLFSAVIQRRCERSEAFQSIDSQGDVRAVLTGVARRLMTLLLSPEALAMYRLVVAESLRQPDLARAFYDSGPAAGKAQIAAIMADLADRGELVLDDPWVAADQFIGLLRTDLFMRTLLGLPLRDGQTLDGVTVGAVDVILRAFGPKR</sequence>
<dbReference type="InterPro" id="IPR036271">
    <property type="entry name" value="Tet_transcr_reg_TetR-rel_C_sf"/>
</dbReference>
<dbReference type="RefSeq" id="WP_068493517.1">
    <property type="nucleotide sequence ID" value="NZ_LWQT01000066.1"/>
</dbReference>